<comment type="caution">
    <text evidence="2">The sequence shown here is derived from an EMBL/GenBank/DDBJ whole genome shotgun (WGS) entry which is preliminary data.</text>
</comment>
<dbReference type="SMART" id="SM00671">
    <property type="entry name" value="SEL1"/>
    <property type="match status" value="3"/>
</dbReference>
<organism evidence="2 3">
    <name type="scientific">Marinibaculum pumilum</name>
    <dbReference type="NCBI Taxonomy" id="1766165"/>
    <lineage>
        <taxon>Bacteria</taxon>
        <taxon>Pseudomonadati</taxon>
        <taxon>Pseudomonadota</taxon>
        <taxon>Alphaproteobacteria</taxon>
        <taxon>Rhodospirillales</taxon>
        <taxon>Rhodospirillaceae</taxon>
        <taxon>Marinibaculum</taxon>
    </lineage>
</organism>
<dbReference type="SUPFAM" id="SSF81901">
    <property type="entry name" value="HCP-like"/>
    <property type="match status" value="1"/>
</dbReference>
<dbReference type="PANTHER" id="PTHR43628">
    <property type="entry name" value="ACTIVATOR OF C KINASE PROTEIN 1-RELATED"/>
    <property type="match status" value="1"/>
</dbReference>
<name>A0ABV7L3R6_9PROT</name>
<dbReference type="Pfam" id="PF08238">
    <property type="entry name" value="Sel1"/>
    <property type="match status" value="3"/>
</dbReference>
<dbReference type="InterPro" id="IPR006597">
    <property type="entry name" value="Sel1-like"/>
</dbReference>
<gene>
    <name evidence="2" type="ORF">ACFOGJ_18865</name>
</gene>
<accession>A0ABV7L3R6</accession>
<dbReference type="RefSeq" id="WP_379903395.1">
    <property type="nucleotide sequence ID" value="NZ_JBHRTR010000031.1"/>
</dbReference>
<dbReference type="Gene3D" id="1.25.40.10">
    <property type="entry name" value="Tetratricopeptide repeat domain"/>
    <property type="match status" value="1"/>
</dbReference>
<keyword evidence="3" id="KW-1185">Reference proteome</keyword>
<evidence type="ECO:0000313" key="3">
    <source>
        <dbReference type="Proteomes" id="UP001595528"/>
    </source>
</evidence>
<keyword evidence="1" id="KW-0732">Signal</keyword>
<dbReference type="PANTHER" id="PTHR43628:SF1">
    <property type="entry name" value="CHITIN SYNTHASE REGULATORY FACTOR 2-RELATED"/>
    <property type="match status" value="1"/>
</dbReference>
<protein>
    <submittedName>
        <fullName evidence="2">Tetratricopeptide repeat protein</fullName>
    </submittedName>
</protein>
<proteinExistence type="predicted"/>
<dbReference type="Proteomes" id="UP001595528">
    <property type="component" value="Unassembled WGS sequence"/>
</dbReference>
<feature type="signal peptide" evidence="1">
    <location>
        <begin position="1"/>
        <end position="26"/>
    </location>
</feature>
<reference evidence="3" key="1">
    <citation type="journal article" date="2019" name="Int. J. Syst. Evol. Microbiol.">
        <title>The Global Catalogue of Microorganisms (GCM) 10K type strain sequencing project: providing services to taxonomists for standard genome sequencing and annotation.</title>
        <authorList>
            <consortium name="The Broad Institute Genomics Platform"/>
            <consortium name="The Broad Institute Genome Sequencing Center for Infectious Disease"/>
            <person name="Wu L."/>
            <person name="Ma J."/>
        </authorList>
    </citation>
    <scope>NUCLEOTIDE SEQUENCE [LARGE SCALE GENOMIC DNA]</scope>
    <source>
        <strain evidence="3">KCTC 42964</strain>
    </source>
</reference>
<sequence>MWPTRTDIRLAAMLAALLLAPAPAAAQLGDKPTANYRAAFAEALPKAEAGDPRAQVQVGRYYLNGQGVAADPQEAARWFRAAAEAGRIEGMKWLADMYFAGVGVAQSDVDGVDWLTRAALAGDTDARAILGRLYWTGEQAGPDPVAAWAWLALAAEKTPIPGAADARRLLPDVEAVMSDGQKAEAAALRDRLAALEPD</sequence>
<evidence type="ECO:0000313" key="2">
    <source>
        <dbReference type="EMBL" id="MFC3229316.1"/>
    </source>
</evidence>
<dbReference type="EMBL" id="JBHRTR010000031">
    <property type="protein sequence ID" value="MFC3229316.1"/>
    <property type="molecule type" value="Genomic_DNA"/>
</dbReference>
<evidence type="ECO:0000256" key="1">
    <source>
        <dbReference type="SAM" id="SignalP"/>
    </source>
</evidence>
<dbReference type="InterPro" id="IPR052945">
    <property type="entry name" value="Mitotic_Regulator"/>
</dbReference>
<feature type="chain" id="PRO_5045101591" evidence="1">
    <location>
        <begin position="27"/>
        <end position="198"/>
    </location>
</feature>
<dbReference type="InterPro" id="IPR011990">
    <property type="entry name" value="TPR-like_helical_dom_sf"/>
</dbReference>